<dbReference type="Proteomes" id="UP000823674">
    <property type="component" value="Chromosome A09"/>
</dbReference>
<feature type="compositionally biased region" description="Basic residues" evidence="1">
    <location>
        <begin position="59"/>
        <end position="70"/>
    </location>
</feature>
<feature type="compositionally biased region" description="Basic and acidic residues" evidence="1">
    <location>
        <begin position="71"/>
        <end position="80"/>
    </location>
</feature>
<feature type="region of interest" description="Disordered" evidence="1">
    <location>
        <begin position="92"/>
        <end position="170"/>
    </location>
</feature>
<keyword evidence="3" id="KW-1185">Reference proteome</keyword>
<reference evidence="2 3" key="1">
    <citation type="submission" date="2021-03" db="EMBL/GenBank/DDBJ databases">
        <authorList>
            <person name="King G.J."/>
            <person name="Bancroft I."/>
            <person name="Baten A."/>
            <person name="Bloomfield J."/>
            <person name="Borpatragohain P."/>
            <person name="He Z."/>
            <person name="Irish N."/>
            <person name="Irwin J."/>
            <person name="Liu K."/>
            <person name="Mauleon R.P."/>
            <person name="Moore J."/>
            <person name="Morris R."/>
            <person name="Ostergaard L."/>
            <person name="Wang B."/>
            <person name="Wells R."/>
        </authorList>
    </citation>
    <scope>NUCLEOTIDE SEQUENCE [LARGE SCALE GENOMIC DNA]</scope>
    <source>
        <strain evidence="2">R-o-18</strain>
        <tissue evidence="2">Leaf</tissue>
    </source>
</reference>
<feature type="compositionally biased region" description="Basic and acidic residues" evidence="1">
    <location>
        <begin position="199"/>
        <end position="236"/>
    </location>
</feature>
<gene>
    <name evidence="2" type="primary">A09g508030.1_BraROA</name>
    <name evidence="2" type="ORF">IGI04_035732</name>
</gene>
<feature type="region of interest" description="Disordered" evidence="1">
    <location>
        <begin position="45"/>
        <end position="80"/>
    </location>
</feature>
<accession>A0ABQ7LCE1</accession>
<evidence type="ECO:0000313" key="3">
    <source>
        <dbReference type="Proteomes" id="UP000823674"/>
    </source>
</evidence>
<evidence type="ECO:0000256" key="1">
    <source>
        <dbReference type="SAM" id="MobiDB-lite"/>
    </source>
</evidence>
<evidence type="ECO:0000313" key="2">
    <source>
        <dbReference type="EMBL" id="KAG5384262.1"/>
    </source>
</evidence>
<feature type="region of interest" description="Disordered" evidence="1">
    <location>
        <begin position="193"/>
        <end position="245"/>
    </location>
</feature>
<sequence>MVILESFGAFGGEELHKRVRCLAMDGDLTTVNQHPIAEVMPVLLKSGQSASREKAAEKRKPRRSMQHYARRSMEIQDHPPVRFRVQIASSVSHSPPVELPSGSPTQICDHPCPSTEPENGHDRAVEPTPQHSSLPEDPEEQERVQQRERKEQEREMEREMYGRSCGGKLYPKYGWTNPETDSAYHHDHDAVEAGVESPEIVREKRESAGNHKGEERSRRKSQGRESAAERNGEENLARPNKMRRPTENIRRNFLGMIKYFRQNFLGNHLFNFREIFGGLVYPVK</sequence>
<feature type="compositionally biased region" description="Basic and acidic residues" evidence="1">
    <location>
        <begin position="141"/>
        <end position="161"/>
    </location>
</feature>
<name>A0ABQ7LCE1_BRACM</name>
<protein>
    <submittedName>
        <fullName evidence="2">Uncharacterized protein</fullName>
    </submittedName>
</protein>
<proteinExistence type="predicted"/>
<dbReference type="EMBL" id="JADBGQ010000008">
    <property type="protein sequence ID" value="KAG5384262.1"/>
    <property type="molecule type" value="Genomic_DNA"/>
</dbReference>
<organism evidence="2 3">
    <name type="scientific">Brassica rapa subsp. trilocularis</name>
    <dbReference type="NCBI Taxonomy" id="1813537"/>
    <lineage>
        <taxon>Eukaryota</taxon>
        <taxon>Viridiplantae</taxon>
        <taxon>Streptophyta</taxon>
        <taxon>Embryophyta</taxon>
        <taxon>Tracheophyta</taxon>
        <taxon>Spermatophyta</taxon>
        <taxon>Magnoliopsida</taxon>
        <taxon>eudicotyledons</taxon>
        <taxon>Gunneridae</taxon>
        <taxon>Pentapetalae</taxon>
        <taxon>rosids</taxon>
        <taxon>malvids</taxon>
        <taxon>Brassicales</taxon>
        <taxon>Brassicaceae</taxon>
        <taxon>Brassiceae</taxon>
        <taxon>Brassica</taxon>
    </lineage>
</organism>
<comment type="caution">
    <text evidence="2">The sequence shown here is derived from an EMBL/GenBank/DDBJ whole genome shotgun (WGS) entry which is preliminary data.</text>
</comment>